<accession>A0A812PMT4</accession>
<feature type="non-terminal residue" evidence="1">
    <location>
        <position position="1"/>
    </location>
</feature>
<dbReference type="OrthoDB" id="406910at2759"/>
<evidence type="ECO:0000313" key="1">
    <source>
        <dbReference type="EMBL" id="CAE7341021.1"/>
    </source>
</evidence>
<gene>
    <name evidence="1" type="ORF">SPIL2461_LOCUS8034</name>
</gene>
<evidence type="ECO:0000313" key="2">
    <source>
        <dbReference type="Proteomes" id="UP000649617"/>
    </source>
</evidence>
<name>A0A812PMT4_SYMPI</name>
<reference evidence="1" key="1">
    <citation type="submission" date="2021-02" db="EMBL/GenBank/DDBJ databases">
        <authorList>
            <person name="Dougan E. K."/>
            <person name="Rhodes N."/>
            <person name="Thang M."/>
            <person name="Chan C."/>
        </authorList>
    </citation>
    <scope>NUCLEOTIDE SEQUENCE</scope>
</reference>
<dbReference type="EMBL" id="CAJNIZ010012977">
    <property type="protein sequence ID" value="CAE7341021.1"/>
    <property type="molecule type" value="Genomic_DNA"/>
</dbReference>
<dbReference type="AlphaFoldDB" id="A0A812PMT4"/>
<dbReference type="Proteomes" id="UP000649617">
    <property type="component" value="Unassembled WGS sequence"/>
</dbReference>
<proteinExistence type="predicted"/>
<organism evidence="1 2">
    <name type="scientific">Symbiodinium pilosum</name>
    <name type="common">Dinoflagellate</name>
    <dbReference type="NCBI Taxonomy" id="2952"/>
    <lineage>
        <taxon>Eukaryota</taxon>
        <taxon>Sar</taxon>
        <taxon>Alveolata</taxon>
        <taxon>Dinophyceae</taxon>
        <taxon>Suessiales</taxon>
        <taxon>Symbiodiniaceae</taxon>
        <taxon>Symbiodinium</taxon>
    </lineage>
</organism>
<protein>
    <submittedName>
        <fullName evidence="1">Uncharacterized protein</fullName>
    </submittedName>
</protein>
<sequence>MTSFTVEATDAAWKNIQKIADEYTLGKNQRGKGRFTGKDIELQLDGSIKINQEFYIKDRVHDIPLPKKRKQQRFSKYTPTELEQLRSSLGLLSWLSKETRCDLAGRVALLQQAFPEPKVMDLTEANKISHEARKHAHIGIKVMPIPLHNLRVSLVTDAAWGNTKDRAWIEDSPEDYWEEQSNYWVRHHVKPRRTTFHPGAAQGGPDLHAIMTKRTTQKFDLDKDKLAENVIEDDWTDNHGVRVLQDAPWTGATKFAKNPDNKLDAKKVHTSGQIVIYHDKSLSENELPASTTVAAWKSYRLKRKTVDALAAEGQSLQAGIGSVHWHRLLFTEAFYGVLNPAEWRGIAGRLPFLAAVDPKSLYDAVNKCACTASYVSDKRTAADLSVIKADLAETGGNIRWIDTRAMIQAMIADPLTKQHP</sequence>
<keyword evidence="2" id="KW-1185">Reference proteome</keyword>
<comment type="caution">
    <text evidence="1">The sequence shown here is derived from an EMBL/GenBank/DDBJ whole genome shotgun (WGS) entry which is preliminary data.</text>
</comment>